<dbReference type="EMBL" id="PYDT01000009">
    <property type="protein sequence ID" value="THU50635.1"/>
    <property type="molecule type" value="Genomic_DNA"/>
</dbReference>
<feature type="domain" description="Transposase (putative) gypsy type" evidence="2">
    <location>
        <begin position="94"/>
        <end position="156"/>
    </location>
</feature>
<dbReference type="PANTHER" id="PTHR31099:SF28">
    <property type="entry name" value="F5J5.12"/>
    <property type="match status" value="1"/>
</dbReference>
<dbReference type="InterPro" id="IPR007321">
    <property type="entry name" value="Transposase_28"/>
</dbReference>
<evidence type="ECO:0000313" key="3">
    <source>
        <dbReference type="EMBL" id="THU50635.1"/>
    </source>
</evidence>
<dbReference type="PANTHER" id="PTHR31099">
    <property type="entry name" value="OS06G0165300 PROTEIN"/>
    <property type="match status" value="1"/>
</dbReference>
<reference evidence="3 4" key="1">
    <citation type="journal article" date="2019" name="Nat. Plants">
        <title>Genome sequencing of Musa balbisiana reveals subgenome evolution and function divergence in polyploid bananas.</title>
        <authorList>
            <person name="Yao X."/>
        </authorList>
    </citation>
    <scope>NUCLEOTIDE SEQUENCE [LARGE SCALE GENOMIC DNA]</scope>
    <source>
        <strain evidence="4">cv. DH-PKW</strain>
        <tissue evidence="3">Leaves</tissue>
    </source>
</reference>
<gene>
    <name evidence="3" type="ORF">C4D60_Mb06t22360</name>
</gene>
<accession>A0A4S8IPZ7</accession>
<evidence type="ECO:0000313" key="4">
    <source>
        <dbReference type="Proteomes" id="UP000317650"/>
    </source>
</evidence>
<feature type="compositionally biased region" description="Low complexity" evidence="1">
    <location>
        <begin position="1"/>
        <end position="17"/>
    </location>
</feature>
<dbReference type="STRING" id="52838.A0A4S8IPZ7"/>
<dbReference type="Proteomes" id="UP000317650">
    <property type="component" value="Chromosome 6"/>
</dbReference>
<comment type="caution">
    <text evidence="3">The sequence shown here is derived from an EMBL/GenBank/DDBJ whole genome shotgun (WGS) entry which is preliminary data.</text>
</comment>
<dbReference type="AlphaFoldDB" id="A0A4S8IPZ7"/>
<feature type="region of interest" description="Disordered" evidence="1">
    <location>
        <begin position="1"/>
        <end position="30"/>
    </location>
</feature>
<protein>
    <recommendedName>
        <fullName evidence="2">Transposase (putative) gypsy type domain-containing protein</fullName>
    </recommendedName>
</protein>
<dbReference type="Pfam" id="PF04195">
    <property type="entry name" value="Transposase_28"/>
    <property type="match status" value="1"/>
</dbReference>
<evidence type="ECO:0000259" key="2">
    <source>
        <dbReference type="Pfam" id="PF04195"/>
    </source>
</evidence>
<organism evidence="3 4">
    <name type="scientific">Musa balbisiana</name>
    <name type="common">Banana</name>
    <dbReference type="NCBI Taxonomy" id="52838"/>
    <lineage>
        <taxon>Eukaryota</taxon>
        <taxon>Viridiplantae</taxon>
        <taxon>Streptophyta</taxon>
        <taxon>Embryophyta</taxon>
        <taxon>Tracheophyta</taxon>
        <taxon>Spermatophyta</taxon>
        <taxon>Magnoliopsida</taxon>
        <taxon>Liliopsida</taxon>
        <taxon>Zingiberales</taxon>
        <taxon>Musaceae</taxon>
        <taxon>Musa</taxon>
    </lineage>
</organism>
<evidence type="ECO:0000256" key="1">
    <source>
        <dbReference type="SAM" id="MobiDB-lite"/>
    </source>
</evidence>
<keyword evidence="4" id="KW-1185">Reference proteome</keyword>
<proteinExistence type="predicted"/>
<sequence length="223" mass="24403">MVSSSSSSPRSLSPSSRHIGGQTLPPSPKSLSDEKVARVLEALMWSHNLDSTVSESSLGYLRGCFGIPEDFTLIALEPGQRAYDPIPKGFALTVDALEAGLRLPLHLIISSCVSWWCVSPSQIAPNSWRYLVAFLGECHYAGITPTQSLFLSCFRLSRGSGGYYLSARPGFRVSGAPSSNNGCKGRFFYVCQSEGWSFGIRWAARMIDNTALVLNDEERNDLR</sequence>
<name>A0A4S8IPZ7_MUSBA</name>